<dbReference type="InterPro" id="IPR005546">
    <property type="entry name" value="Autotransporte_beta"/>
</dbReference>
<proteinExistence type="predicted"/>
<dbReference type="STRING" id="1458461.BN1012_Phect2363"/>
<feature type="signal peptide" evidence="1">
    <location>
        <begin position="1"/>
        <end position="21"/>
    </location>
</feature>
<name>X5MNY0_9HYPH</name>
<keyword evidence="4" id="KW-1185">Reference proteome</keyword>
<dbReference type="RefSeq" id="WP_043948588.1">
    <property type="nucleotide sequence ID" value="NZ_HG966617.1"/>
</dbReference>
<evidence type="ECO:0000259" key="2">
    <source>
        <dbReference type="PROSITE" id="PS51208"/>
    </source>
</evidence>
<dbReference type="KEGG" id="pect:BN1012_Phect2363"/>
<feature type="domain" description="Autotransporter" evidence="2">
    <location>
        <begin position="99"/>
        <end position="357"/>
    </location>
</feature>
<dbReference type="Gene3D" id="2.40.128.130">
    <property type="entry name" value="Autotransporter beta-domain"/>
    <property type="match status" value="1"/>
</dbReference>
<dbReference type="AlphaFoldDB" id="X5MNY0"/>
<reference evidence="3 4" key="1">
    <citation type="journal article" date="2014" name="Front. Genet.">
        <title>Genome and metabolic network of "Candidatus Phaeomarinobacter ectocarpi" Ec32, a new candidate genus of Alphaproteobacteria frequently associated with brown algae.</title>
        <authorList>
            <person name="Dittami S.M."/>
            <person name="Barbeyron T."/>
            <person name="Boyen C."/>
            <person name="Cambefort J."/>
            <person name="Collet G."/>
            <person name="Delage L."/>
            <person name="Gobet A."/>
            <person name="Groisillier A."/>
            <person name="Leblanc C."/>
            <person name="Michel G."/>
            <person name="Scornet D."/>
            <person name="Siegel A."/>
            <person name="Tapia J.E."/>
            <person name="Tonon T."/>
        </authorList>
    </citation>
    <scope>NUCLEOTIDE SEQUENCE [LARGE SCALE GENOMIC DNA]</scope>
    <source>
        <strain evidence="3 4">Ec32</strain>
    </source>
</reference>
<evidence type="ECO:0000313" key="4">
    <source>
        <dbReference type="Proteomes" id="UP000032160"/>
    </source>
</evidence>
<dbReference type="InterPro" id="IPR036709">
    <property type="entry name" value="Autotransporte_beta_dom_sf"/>
</dbReference>
<dbReference type="Pfam" id="PF03797">
    <property type="entry name" value="Autotransporter"/>
    <property type="match status" value="1"/>
</dbReference>
<feature type="chain" id="PRO_5004959026" description="Autotransporter domain-containing protein" evidence="1">
    <location>
        <begin position="22"/>
        <end position="357"/>
    </location>
</feature>
<gene>
    <name evidence="3" type="ORF">BN1012_Phect2363</name>
</gene>
<organism evidence="3 4">
    <name type="scientific">Candidatus Phaeomarinibacter ectocarpi</name>
    <dbReference type="NCBI Taxonomy" id="1458461"/>
    <lineage>
        <taxon>Bacteria</taxon>
        <taxon>Pseudomonadati</taxon>
        <taxon>Pseudomonadota</taxon>
        <taxon>Alphaproteobacteria</taxon>
        <taxon>Hyphomicrobiales</taxon>
        <taxon>Parvibaculaceae</taxon>
        <taxon>Candidatus Phaeomarinibacter</taxon>
    </lineage>
</organism>
<dbReference type="HOGENOM" id="CLU_775422_0_0_5"/>
<dbReference type="EMBL" id="HG966617">
    <property type="protein sequence ID" value="CDO60576.1"/>
    <property type="molecule type" value="Genomic_DNA"/>
</dbReference>
<keyword evidence="1" id="KW-0732">Signal</keyword>
<dbReference type="PROSITE" id="PS51208">
    <property type="entry name" value="AUTOTRANSPORTER"/>
    <property type="match status" value="1"/>
</dbReference>
<sequence>MPTTKHSVLGAILLVASTSHAALAQHAPAATTTDDATLVSSTSDTSSALLPEQIIQQTQIVSTTVTNHLTNLQAGRALENTQVAGAPMSGVSAGENIEPLGQNVNAWVSYSHNETENDAPGIAYDADTDSVSVGLDFILGGPITVGFFVSQAWTDTSSAFNGGGSDTDSTTFGPYLSVAITDWLSLDASYAHTSSTTDNRRVTAAGVTVTGTQDGMTNYYSFGAGLSHWFEGGIGVSGRLGYNNSNTKNDAYTDSAATVIASSKSNLAQLQVGGRVMYYTQNFMPYIGATYINDVKRDKVRTAANPQPANDEDDVLLQAGVSLFGDTAFSGGLDVSYNAAREENDAWGIGGNVSYRF</sequence>
<dbReference type="SUPFAM" id="SSF103515">
    <property type="entry name" value="Autotransporter"/>
    <property type="match status" value="1"/>
</dbReference>
<dbReference type="SMART" id="SM00869">
    <property type="entry name" value="Autotransporter"/>
    <property type="match status" value="1"/>
</dbReference>
<protein>
    <recommendedName>
        <fullName evidence="2">Autotransporter domain-containing protein</fullName>
    </recommendedName>
</protein>
<dbReference type="Proteomes" id="UP000032160">
    <property type="component" value="Chromosome I"/>
</dbReference>
<evidence type="ECO:0000256" key="1">
    <source>
        <dbReference type="SAM" id="SignalP"/>
    </source>
</evidence>
<accession>X5MNY0</accession>
<evidence type="ECO:0000313" key="3">
    <source>
        <dbReference type="EMBL" id="CDO60576.1"/>
    </source>
</evidence>